<dbReference type="GO" id="GO:0008811">
    <property type="term" value="F:chloramphenicol O-acetyltransferase activity"/>
    <property type="evidence" value="ECO:0007669"/>
    <property type="project" value="InterPro"/>
</dbReference>
<dbReference type="AlphaFoldDB" id="A0A2I2LF69"/>
<dbReference type="EMBL" id="OENE01000004">
    <property type="protein sequence ID" value="SOS58211.1"/>
    <property type="molecule type" value="Genomic_DNA"/>
</dbReference>
<dbReference type="SUPFAM" id="SSF52777">
    <property type="entry name" value="CoA-dependent acyltransferases"/>
    <property type="match status" value="1"/>
</dbReference>
<accession>A0A2I2LF69</accession>
<dbReference type="PIRSF" id="PIRSF000440">
    <property type="entry name" value="CAT"/>
    <property type="match status" value="1"/>
</dbReference>
<name>A0A2I2LF69_9FLAO</name>
<evidence type="ECO:0000313" key="3">
    <source>
        <dbReference type="Proteomes" id="UP000490060"/>
    </source>
</evidence>
<keyword evidence="2" id="KW-0808">Transferase</keyword>
<dbReference type="RefSeq" id="WP_058884635.1">
    <property type="nucleotide sequence ID" value="NZ_JAJHTC010000006.1"/>
</dbReference>
<dbReference type="InterPro" id="IPR023213">
    <property type="entry name" value="CAT-like_dom_sf"/>
</dbReference>
<dbReference type="Proteomes" id="UP000490060">
    <property type="component" value="Unassembled WGS sequence"/>
</dbReference>
<feature type="active site" description="Proton acceptor" evidence="1">
    <location>
        <position position="185"/>
    </location>
</feature>
<dbReference type="Gene3D" id="3.30.559.10">
    <property type="entry name" value="Chloramphenicol acetyltransferase-like domain"/>
    <property type="match status" value="1"/>
</dbReference>
<dbReference type="PANTHER" id="PTHR38474:SF1">
    <property type="entry name" value="SLR0299 PROTEIN"/>
    <property type="match status" value="1"/>
</dbReference>
<evidence type="ECO:0000256" key="1">
    <source>
        <dbReference type="PIRSR" id="PIRSR000440-1"/>
    </source>
</evidence>
<reference evidence="2 3" key="1">
    <citation type="submission" date="2017-11" db="EMBL/GenBank/DDBJ databases">
        <authorList>
            <person name="Duchaud E."/>
        </authorList>
    </citation>
    <scope>NUCLEOTIDE SEQUENCE [LARGE SCALE GENOMIC DNA]</scope>
    <source>
        <strain evidence="2 3">TNO010</strain>
    </source>
</reference>
<dbReference type="SMART" id="SM01059">
    <property type="entry name" value="CAT"/>
    <property type="match status" value="1"/>
</dbReference>
<dbReference type="Pfam" id="PF00302">
    <property type="entry name" value="CAT"/>
    <property type="match status" value="1"/>
</dbReference>
<proteinExistence type="predicted"/>
<gene>
    <name evidence="2" type="ORF">TNO010_120013</name>
</gene>
<organism evidence="2 3">
    <name type="scientific">Tenacibaculum finnmarkense genomovar ulcerans</name>
    <dbReference type="NCBI Taxonomy" id="2781388"/>
    <lineage>
        <taxon>Bacteria</taxon>
        <taxon>Pseudomonadati</taxon>
        <taxon>Bacteroidota</taxon>
        <taxon>Flavobacteriia</taxon>
        <taxon>Flavobacteriales</taxon>
        <taxon>Flavobacteriaceae</taxon>
        <taxon>Tenacibaculum</taxon>
        <taxon>Tenacibaculum finnmarkense</taxon>
    </lineage>
</organism>
<protein>
    <submittedName>
        <fullName evidence="2">Chloramphenicol acetyltransferase</fullName>
    </submittedName>
</protein>
<dbReference type="InterPro" id="IPR001707">
    <property type="entry name" value="Cmp_AcTrfase"/>
</dbReference>
<sequence>MQYLDIENWNRKEHFNHFRTLADPTFGLVADVDVSSCYRQAKQRKDSFFVRYLHACMKAINAIDNFKYRIEGNKIAIHKVINVSATIARADTTFGFSFIDFSTDFEVFNANYQQEKKRVLSSDNLFPPKYSVACVHCSALPWVCFTSHKEPNSGNKNDSVPQFSFGKIKTVNNKKLMPVAINVNHALVDGYHVGQFFDKFQAELDKID</sequence>
<evidence type="ECO:0000313" key="2">
    <source>
        <dbReference type="EMBL" id="SOS58211.1"/>
    </source>
</evidence>
<dbReference type="PANTHER" id="PTHR38474">
    <property type="entry name" value="SLR0299 PROTEIN"/>
    <property type="match status" value="1"/>
</dbReference>